<accession>A0A210QW46</accession>
<sequence>MVLSREAIVGLIVVPIMLAISFTLLVTYHMTRQILCGILGCFWKKKKCLCCQQENCKKRQSDIDFNTPDHQPINIEDSVHPEKSTSSIEEKPSTATHNCNCDSCQV</sequence>
<feature type="region of interest" description="Disordered" evidence="1">
    <location>
        <begin position="67"/>
        <end position="97"/>
    </location>
</feature>
<dbReference type="EMBL" id="NEDP02001613">
    <property type="protein sequence ID" value="OWF52882.1"/>
    <property type="molecule type" value="Genomic_DNA"/>
</dbReference>
<keyword evidence="2" id="KW-1133">Transmembrane helix</keyword>
<dbReference type="AlphaFoldDB" id="A0A210QW46"/>
<name>A0A210QW46_MIZYE</name>
<keyword evidence="4" id="KW-1185">Reference proteome</keyword>
<protein>
    <submittedName>
        <fullName evidence="3">Uncharacterized protein</fullName>
    </submittedName>
</protein>
<feature type="compositionally biased region" description="Basic and acidic residues" evidence="1">
    <location>
        <begin position="77"/>
        <end position="92"/>
    </location>
</feature>
<evidence type="ECO:0000256" key="1">
    <source>
        <dbReference type="SAM" id="MobiDB-lite"/>
    </source>
</evidence>
<feature type="transmembrane region" description="Helical" evidence="2">
    <location>
        <begin position="7"/>
        <end position="28"/>
    </location>
</feature>
<gene>
    <name evidence="3" type="ORF">KP79_PYT12873</name>
</gene>
<evidence type="ECO:0000256" key="2">
    <source>
        <dbReference type="SAM" id="Phobius"/>
    </source>
</evidence>
<proteinExistence type="predicted"/>
<comment type="caution">
    <text evidence="3">The sequence shown here is derived from an EMBL/GenBank/DDBJ whole genome shotgun (WGS) entry which is preliminary data.</text>
</comment>
<keyword evidence="2" id="KW-0472">Membrane</keyword>
<reference evidence="3 4" key="1">
    <citation type="journal article" date="2017" name="Nat. Ecol. Evol.">
        <title>Scallop genome provides insights into evolution of bilaterian karyotype and development.</title>
        <authorList>
            <person name="Wang S."/>
            <person name="Zhang J."/>
            <person name="Jiao W."/>
            <person name="Li J."/>
            <person name="Xun X."/>
            <person name="Sun Y."/>
            <person name="Guo X."/>
            <person name="Huan P."/>
            <person name="Dong B."/>
            <person name="Zhang L."/>
            <person name="Hu X."/>
            <person name="Sun X."/>
            <person name="Wang J."/>
            <person name="Zhao C."/>
            <person name="Wang Y."/>
            <person name="Wang D."/>
            <person name="Huang X."/>
            <person name="Wang R."/>
            <person name="Lv J."/>
            <person name="Li Y."/>
            <person name="Zhang Z."/>
            <person name="Liu B."/>
            <person name="Lu W."/>
            <person name="Hui Y."/>
            <person name="Liang J."/>
            <person name="Zhou Z."/>
            <person name="Hou R."/>
            <person name="Li X."/>
            <person name="Liu Y."/>
            <person name="Li H."/>
            <person name="Ning X."/>
            <person name="Lin Y."/>
            <person name="Zhao L."/>
            <person name="Xing Q."/>
            <person name="Dou J."/>
            <person name="Li Y."/>
            <person name="Mao J."/>
            <person name="Guo H."/>
            <person name="Dou H."/>
            <person name="Li T."/>
            <person name="Mu C."/>
            <person name="Jiang W."/>
            <person name="Fu Q."/>
            <person name="Fu X."/>
            <person name="Miao Y."/>
            <person name="Liu J."/>
            <person name="Yu Q."/>
            <person name="Li R."/>
            <person name="Liao H."/>
            <person name="Li X."/>
            <person name="Kong Y."/>
            <person name="Jiang Z."/>
            <person name="Chourrout D."/>
            <person name="Li R."/>
            <person name="Bao Z."/>
        </authorList>
    </citation>
    <scope>NUCLEOTIDE SEQUENCE [LARGE SCALE GENOMIC DNA]</scope>
    <source>
        <strain evidence="3 4">PY_sf001</strain>
    </source>
</reference>
<evidence type="ECO:0000313" key="3">
    <source>
        <dbReference type="EMBL" id="OWF52882.1"/>
    </source>
</evidence>
<dbReference type="Proteomes" id="UP000242188">
    <property type="component" value="Unassembled WGS sequence"/>
</dbReference>
<keyword evidence="2" id="KW-0812">Transmembrane</keyword>
<organism evidence="3 4">
    <name type="scientific">Mizuhopecten yessoensis</name>
    <name type="common">Japanese scallop</name>
    <name type="synonym">Patinopecten yessoensis</name>
    <dbReference type="NCBI Taxonomy" id="6573"/>
    <lineage>
        <taxon>Eukaryota</taxon>
        <taxon>Metazoa</taxon>
        <taxon>Spiralia</taxon>
        <taxon>Lophotrochozoa</taxon>
        <taxon>Mollusca</taxon>
        <taxon>Bivalvia</taxon>
        <taxon>Autobranchia</taxon>
        <taxon>Pteriomorphia</taxon>
        <taxon>Pectinida</taxon>
        <taxon>Pectinoidea</taxon>
        <taxon>Pectinidae</taxon>
        <taxon>Mizuhopecten</taxon>
    </lineage>
</organism>
<evidence type="ECO:0000313" key="4">
    <source>
        <dbReference type="Proteomes" id="UP000242188"/>
    </source>
</evidence>